<name>A0A2V3ZJW9_9GAMM</name>
<comment type="caution">
    <text evidence="2">The sequence shown here is derived from an EMBL/GenBank/DDBJ whole genome shotgun (WGS) entry which is preliminary data.</text>
</comment>
<keyword evidence="2" id="KW-0808">Transferase</keyword>
<dbReference type="Proteomes" id="UP000253987">
    <property type="component" value="Unassembled WGS sequence"/>
</dbReference>
<dbReference type="SUPFAM" id="SSF55729">
    <property type="entry name" value="Acyl-CoA N-acyltransferases (Nat)"/>
    <property type="match status" value="1"/>
</dbReference>
<dbReference type="EMBL" id="QFWX01000004">
    <property type="protein sequence ID" value="PXX90710.1"/>
    <property type="molecule type" value="Genomic_DNA"/>
</dbReference>
<dbReference type="RefSeq" id="WP_114612935.1">
    <property type="nucleotide sequence ID" value="NZ_QFWX01000004.1"/>
</dbReference>
<proteinExistence type="predicted"/>
<dbReference type="AlphaFoldDB" id="A0A2V3ZJW9"/>
<evidence type="ECO:0000259" key="1">
    <source>
        <dbReference type="Pfam" id="PF13480"/>
    </source>
</evidence>
<gene>
    <name evidence="2" type="ORF">DIT71_09185</name>
</gene>
<protein>
    <submittedName>
        <fullName evidence="2">GNAT family N-acetyltransferase</fullName>
    </submittedName>
</protein>
<dbReference type="Pfam" id="PF13480">
    <property type="entry name" value="Acetyltransf_6"/>
    <property type="match status" value="1"/>
</dbReference>
<reference evidence="2 3" key="2">
    <citation type="submission" date="2018-06" db="EMBL/GenBank/DDBJ databases">
        <title>Marinobactersediminissp. nov, a moderately halophilic bacterium isolated from marine solar saltern.</title>
        <authorList>
            <person name="Zhang Y."/>
        </authorList>
    </citation>
    <scope>NUCLEOTIDE SEQUENCE [LARGE SCALE GENOMIC DNA]</scope>
    <source>
        <strain evidence="2 3">F01</strain>
    </source>
</reference>
<organism evidence="2 3">
    <name type="scientific">Marinobacter vulgaris</name>
    <dbReference type="NCBI Taxonomy" id="1928331"/>
    <lineage>
        <taxon>Bacteria</taxon>
        <taxon>Pseudomonadati</taxon>
        <taxon>Pseudomonadota</taxon>
        <taxon>Gammaproteobacteria</taxon>
        <taxon>Pseudomonadales</taxon>
        <taxon>Marinobacteraceae</taxon>
        <taxon>Marinobacter</taxon>
    </lineage>
</organism>
<evidence type="ECO:0000313" key="2">
    <source>
        <dbReference type="EMBL" id="PXX90710.1"/>
    </source>
</evidence>
<reference evidence="3" key="1">
    <citation type="submission" date="2018-05" db="EMBL/GenBank/DDBJ databases">
        <authorList>
            <person name="Lu D."/>
        </authorList>
    </citation>
    <scope>NUCLEOTIDE SEQUENCE [LARGE SCALE GENOMIC DNA]</scope>
    <source>
        <strain evidence="3">F01</strain>
    </source>
</reference>
<keyword evidence="3" id="KW-1185">Reference proteome</keyword>
<accession>A0A2V3ZJW9</accession>
<evidence type="ECO:0000313" key="3">
    <source>
        <dbReference type="Proteomes" id="UP000253987"/>
    </source>
</evidence>
<dbReference type="InterPro" id="IPR038740">
    <property type="entry name" value="BioF2-like_GNAT_dom"/>
</dbReference>
<dbReference type="GO" id="GO:0016740">
    <property type="term" value="F:transferase activity"/>
    <property type="evidence" value="ECO:0007669"/>
    <property type="project" value="UniProtKB-KW"/>
</dbReference>
<sequence>MRVERFSEARFASMAEDWNTCLAESDANPLFMSWPWLFSWWQTWSQLLGMELVLLAVFDENDGLVGIGPFSRRVLVTSAGIRVTRMYMLGNAWRLAPTVRTEYCGIIARRGYEDSVGAILLSALAQLGWDELIFTDVPPKQLEHFRRAGLDEHVGYRIIQRTVDEGVCVDTTGRFTDWLNALGKNTRLKAYNRRTYLDKHGELNFSVHDTDRDGDFFKLLNAFHHRRWGKAAFEREALRFHRLLLQRLHLCGGKPVLSVVRFNGCCVSVLYDIVVGGCRFNLQAGYDESFNAKVSLGYLHLGFAIEEAFSDKTTRNYDLLAGTGKKQFYKSHFHGEVVNFSTFQVVRGPFLKLLYAIQSASPPLMARTFNRRVGL</sequence>
<feature type="domain" description="BioF2-like acetyltransferase" evidence="1">
    <location>
        <begin position="185"/>
        <end position="323"/>
    </location>
</feature>
<dbReference type="InterPro" id="IPR016181">
    <property type="entry name" value="Acyl_CoA_acyltransferase"/>
</dbReference>
<dbReference type="OrthoDB" id="9808976at2"/>